<evidence type="ECO:0000256" key="3">
    <source>
        <dbReference type="ARBA" id="ARBA00022475"/>
    </source>
</evidence>
<gene>
    <name evidence="9" type="ORF">COM45_11175</name>
</gene>
<evidence type="ECO:0000256" key="7">
    <source>
        <dbReference type="SAM" id="Phobius"/>
    </source>
</evidence>
<dbReference type="PANTHER" id="PTHR30506:SF3">
    <property type="entry name" value="UPF0126 INNER MEMBRANE PROTEIN YADS-RELATED"/>
    <property type="match status" value="1"/>
</dbReference>
<feature type="domain" description="Glycine transporter" evidence="8">
    <location>
        <begin position="14"/>
        <end position="89"/>
    </location>
</feature>
<evidence type="ECO:0000256" key="5">
    <source>
        <dbReference type="ARBA" id="ARBA00022989"/>
    </source>
</evidence>
<feature type="transmembrane region" description="Helical" evidence="7">
    <location>
        <begin position="39"/>
        <end position="61"/>
    </location>
</feature>
<proteinExistence type="inferred from homology"/>
<evidence type="ECO:0000256" key="6">
    <source>
        <dbReference type="ARBA" id="ARBA00023136"/>
    </source>
</evidence>
<evidence type="ECO:0000256" key="2">
    <source>
        <dbReference type="ARBA" id="ARBA00008193"/>
    </source>
</evidence>
<feature type="transmembrane region" description="Helical" evidence="7">
    <location>
        <begin position="118"/>
        <end position="139"/>
    </location>
</feature>
<feature type="transmembrane region" description="Helical" evidence="7">
    <location>
        <begin position="73"/>
        <end position="90"/>
    </location>
</feature>
<dbReference type="GO" id="GO:0005886">
    <property type="term" value="C:plasma membrane"/>
    <property type="evidence" value="ECO:0007669"/>
    <property type="project" value="UniProtKB-SubCell"/>
</dbReference>
<comment type="caution">
    <text evidence="9">The sequence shown here is derived from an EMBL/GenBank/DDBJ whole genome shotgun (WGS) entry which is preliminary data.</text>
</comment>
<reference evidence="9 10" key="1">
    <citation type="submission" date="2017-09" db="EMBL/GenBank/DDBJ databases">
        <title>Draft Genome Sequence of Corynebacterium accolens AH4003.</title>
        <authorList>
            <person name="Chen Y."/>
            <person name="Oosthuysen W.F."/>
            <person name="Kelley S."/>
            <person name="Horswill A."/>
        </authorList>
    </citation>
    <scope>NUCLEOTIDE SEQUENCE [LARGE SCALE GENOMIC DNA]</scope>
    <source>
        <strain evidence="9 10">AH4003</strain>
    </source>
</reference>
<name>A0A2A4AID7_9CORY</name>
<feature type="transmembrane region" description="Helical" evidence="7">
    <location>
        <begin position="183"/>
        <end position="203"/>
    </location>
</feature>
<comment type="similarity">
    <text evidence="2">Belongs to the UPF0126 family.</text>
</comment>
<dbReference type="AlphaFoldDB" id="A0A2A4AID7"/>
<keyword evidence="4 7" id="KW-0812">Transmembrane</keyword>
<feature type="domain" description="Glycine transporter" evidence="8">
    <location>
        <begin position="103"/>
        <end position="174"/>
    </location>
</feature>
<evidence type="ECO:0000313" key="9">
    <source>
        <dbReference type="EMBL" id="PCC81966.1"/>
    </source>
</evidence>
<dbReference type="PANTHER" id="PTHR30506">
    <property type="entry name" value="INNER MEMBRANE PROTEIN"/>
    <property type="match status" value="1"/>
</dbReference>
<evidence type="ECO:0000256" key="4">
    <source>
        <dbReference type="ARBA" id="ARBA00022692"/>
    </source>
</evidence>
<keyword evidence="5 7" id="KW-1133">Transmembrane helix</keyword>
<sequence>MNVEVDPLIEALYYWSDVSGVLLMGIIGGTLARQRGYDIVGFFFIAMFSALGGGMIRDVLINRGTVAAMSQPEYLYLAFAGALIARFFYFKGRTWDYIQSHGDAVVSALWAATGTVKALTYGLPLIPCVMMGVFTATGGSMIRDISMGREPAVFGDNQPTVIPAVACAAVVLVADSFDHLATGMLVGPVVSFILTLFGIWAGWRIPARQEWAPLNDTAAQVMLLARKAESKGRAVGRRLEPSKVRSWRHQQMEKALQRRIEKQVENGRLRAAATSDATELLESFTDTMEQLHGEAIPATNSDSAAKNKEALSQESKGILQEIGVDLSGDSYEDYDEDAPLLDPEMLKEQRENLDIVLSDEKLTDELVEHLVQRYKKQN</sequence>
<dbReference type="EMBL" id="NWBP01000034">
    <property type="protein sequence ID" value="PCC81966.1"/>
    <property type="molecule type" value="Genomic_DNA"/>
</dbReference>
<evidence type="ECO:0000313" key="10">
    <source>
        <dbReference type="Proteomes" id="UP000218690"/>
    </source>
</evidence>
<accession>A0A2A4AID7</accession>
<dbReference type="InterPro" id="IPR005115">
    <property type="entry name" value="Gly_transporter"/>
</dbReference>
<keyword evidence="3" id="KW-1003">Cell membrane</keyword>
<keyword evidence="6 7" id="KW-0472">Membrane</keyword>
<organism evidence="9 10">
    <name type="scientific">Corynebacterium accolens</name>
    <dbReference type="NCBI Taxonomy" id="38284"/>
    <lineage>
        <taxon>Bacteria</taxon>
        <taxon>Bacillati</taxon>
        <taxon>Actinomycetota</taxon>
        <taxon>Actinomycetes</taxon>
        <taxon>Mycobacteriales</taxon>
        <taxon>Corynebacteriaceae</taxon>
        <taxon>Corynebacterium</taxon>
    </lineage>
</organism>
<comment type="subcellular location">
    <subcellularLocation>
        <location evidence="1">Cell membrane</location>
        <topology evidence="1">Multi-pass membrane protein</topology>
    </subcellularLocation>
</comment>
<evidence type="ECO:0000259" key="8">
    <source>
        <dbReference type="Pfam" id="PF03458"/>
    </source>
</evidence>
<dbReference type="Pfam" id="PF03458">
    <property type="entry name" value="Gly_transporter"/>
    <property type="match status" value="2"/>
</dbReference>
<protein>
    <recommendedName>
        <fullName evidence="8">Glycine transporter domain-containing protein</fullName>
    </recommendedName>
</protein>
<feature type="transmembrane region" description="Helical" evidence="7">
    <location>
        <begin position="12"/>
        <end position="33"/>
    </location>
</feature>
<dbReference type="Proteomes" id="UP000218690">
    <property type="component" value="Unassembled WGS sequence"/>
</dbReference>
<evidence type="ECO:0000256" key="1">
    <source>
        <dbReference type="ARBA" id="ARBA00004651"/>
    </source>
</evidence>